<gene>
    <name evidence="2" type="ORF">FHU37_004265</name>
</gene>
<reference evidence="2 3" key="1">
    <citation type="submission" date="2020-07" db="EMBL/GenBank/DDBJ databases">
        <title>Sequencing the genomes of 1000 actinobacteria strains.</title>
        <authorList>
            <person name="Klenk H.-P."/>
        </authorList>
    </citation>
    <scope>NUCLEOTIDE SEQUENCE [LARGE SCALE GENOMIC DNA]</scope>
    <source>
        <strain evidence="2 3">DSM 42178</strain>
    </source>
</reference>
<evidence type="ECO:0000313" key="2">
    <source>
        <dbReference type="EMBL" id="NYI07322.1"/>
    </source>
</evidence>
<evidence type="ECO:0000313" key="3">
    <source>
        <dbReference type="Proteomes" id="UP000567795"/>
    </source>
</evidence>
<dbReference type="EMBL" id="JACBZD010000001">
    <property type="protein sequence ID" value="NYI07322.1"/>
    <property type="molecule type" value="Genomic_DNA"/>
</dbReference>
<name>A0A853AAC1_9ACTN</name>
<comment type="caution">
    <text evidence="2">The sequence shown here is derived from an EMBL/GenBank/DDBJ whole genome shotgun (WGS) entry which is preliminary data.</text>
</comment>
<proteinExistence type="predicted"/>
<evidence type="ECO:0000256" key="1">
    <source>
        <dbReference type="SAM" id="MobiDB-lite"/>
    </source>
</evidence>
<protein>
    <submittedName>
        <fullName evidence="2">Uncharacterized protein</fullName>
    </submittedName>
</protein>
<dbReference type="Proteomes" id="UP000567795">
    <property type="component" value="Unassembled WGS sequence"/>
</dbReference>
<dbReference type="AlphaFoldDB" id="A0A853AAC1"/>
<organism evidence="2 3">
    <name type="scientific">Allostreptomyces psammosilenae</name>
    <dbReference type="NCBI Taxonomy" id="1892865"/>
    <lineage>
        <taxon>Bacteria</taxon>
        <taxon>Bacillati</taxon>
        <taxon>Actinomycetota</taxon>
        <taxon>Actinomycetes</taxon>
        <taxon>Kitasatosporales</taxon>
        <taxon>Streptomycetaceae</taxon>
        <taxon>Allostreptomyces</taxon>
    </lineage>
</organism>
<accession>A0A853AAC1</accession>
<sequence>MVWSHPVPGPGTPRARLGRPPHATGPRDPLVTAVRATGPTPPDDVPAPTRARTEHAR</sequence>
<keyword evidence="3" id="KW-1185">Reference proteome</keyword>
<feature type="region of interest" description="Disordered" evidence="1">
    <location>
        <begin position="1"/>
        <end position="57"/>
    </location>
</feature>